<accession>A0A2H0BXV6</accession>
<dbReference type="HAMAP" id="MF_00011">
    <property type="entry name" value="Adenylosucc_synth"/>
    <property type="match status" value="1"/>
</dbReference>
<feature type="binding site" evidence="1">
    <location>
        <begin position="104"/>
        <end position="106"/>
    </location>
    <ligand>
        <name>GTP</name>
        <dbReference type="ChEBI" id="CHEBI:37565"/>
    </ligand>
</feature>
<dbReference type="EMBL" id="PCTB01000083">
    <property type="protein sequence ID" value="PIP62441.1"/>
    <property type="molecule type" value="Genomic_DNA"/>
</dbReference>
<proteinExistence type="inferred from homology"/>
<comment type="cofactor">
    <cofactor evidence="1">
        <name>Mg(2+)</name>
        <dbReference type="ChEBI" id="CHEBI:18420"/>
    </cofactor>
    <text evidence="1">Binds 1 Mg(2+) ion per subunit.</text>
</comment>
<dbReference type="GO" id="GO:0004019">
    <property type="term" value="F:adenylosuccinate synthase activity"/>
    <property type="evidence" value="ECO:0007669"/>
    <property type="project" value="UniProtKB-UniRule"/>
</dbReference>
<keyword evidence="1" id="KW-0460">Magnesium</keyword>
<comment type="caution">
    <text evidence="2">The sequence shown here is derived from an EMBL/GenBank/DDBJ whole genome shotgun (WGS) entry which is preliminary data.</text>
</comment>
<comment type="function">
    <text evidence="1">Plays an important role in the de novo pathway of purine nucleotide biosynthesis. Catalyzes the first committed step in the biosynthesis of AMP from IMP.</text>
</comment>
<name>A0A2H0BXV6_9BACT</name>
<comment type="subunit">
    <text evidence="1">Homodimer.</text>
</comment>
<dbReference type="GO" id="GO:0000287">
    <property type="term" value="F:magnesium ion binding"/>
    <property type="evidence" value="ECO:0007669"/>
    <property type="project" value="UniProtKB-UniRule"/>
</dbReference>
<keyword evidence="1" id="KW-0658">Purine biosynthesis</keyword>
<comment type="pathway">
    <text evidence="1">Purine metabolism; AMP biosynthesis via de novo pathway; AMP from IMP: step 1/2.</text>
</comment>
<dbReference type="InterPro" id="IPR001114">
    <property type="entry name" value="Adenylosuccinate_synthetase"/>
</dbReference>
<dbReference type="Proteomes" id="UP000231021">
    <property type="component" value="Unassembled WGS sequence"/>
</dbReference>
<keyword evidence="1" id="KW-0436">Ligase</keyword>
<feature type="binding site" evidence="1">
    <location>
        <begin position="22"/>
        <end position="24"/>
    </location>
    <ligand>
        <name>GTP</name>
        <dbReference type="ChEBI" id="CHEBI:37565"/>
    </ligand>
</feature>
<dbReference type="PANTHER" id="PTHR11846">
    <property type="entry name" value="ADENYLOSUCCINATE SYNTHETASE"/>
    <property type="match status" value="1"/>
</dbReference>
<keyword evidence="1" id="KW-0547">Nucleotide-binding</keyword>
<evidence type="ECO:0000313" key="3">
    <source>
        <dbReference type="Proteomes" id="UP000231021"/>
    </source>
</evidence>
<reference evidence="2 3" key="1">
    <citation type="submission" date="2017-09" db="EMBL/GenBank/DDBJ databases">
        <title>Depth-based differentiation of microbial function through sediment-hosted aquifers and enrichment of novel symbionts in the deep terrestrial subsurface.</title>
        <authorList>
            <person name="Probst A.J."/>
            <person name="Ladd B."/>
            <person name="Jarett J.K."/>
            <person name="Geller-Mcgrath D.E."/>
            <person name="Sieber C.M."/>
            <person name="Emerson J.B."/>
            <person name="Anantharaman K."/>
            <person name="Thomas B.C."/>
            <person name="Malmstrom R."/>
            <person name="Stieglmeier M."/>
            <person name="Klingl A."/>
            <person name="Woyke T."/>
            <person name="Ryan C.M."/>
            <person name="Banfield J.F."/>
        </authorList>
    </citation>
    <scope>NUCLEOTIDE SEQUENCE [LARGE SCALE GENOMIC DNA]</scope>
    <source>
        <strain evidence="2">CG22_combo_CG10-13_8_21_14_all_35_9</strain>
    </source>
</reference>
<evidence type="ECO:0000313" key="2">
    <source>
        <dbReference type="EMBL" id="PIP62441.1"/>
    </source>
</evidence>
<dbReference type="AlphaFoldDB" id="A0A2H0BXV6"/>
<dbReference type="UniPathway" id="UPA00075">
    <property type="reaction ID" value="UER00335"/>
</dbReference>
<dbReference type="InterPro" id="IPR027417">
    <property type="entry name" value="P-loop_NTPase"/>
</dbReference>
<keyword evidence="1" id="KW-0479">Metal-binding</keyword>
<comment type="similarity">
    <text evidence="1">Belongs to the adenylosuccinate synthetase family.</text>
</comment>
<dbReference type="GO" id="GO:0005525">
    <property type="term" value="F:GTP binding"/>
    <property type="evidence" value="ECO:0007669"/>
    <property type="project" value="UniProtKB-UniRule"/>
</dbReference>
<organism evidence="2 3">
    <name type="scientific">Candidatus Roizmanbacteria bacterium CG22_combo_CG10-13_8_21_14_all_35_9</name>
    <dbReference type="NCBI Taxonomy" id="1974861"/>
    <lineage>
        <taxon>Bacteria</taxon>
        <taxon>Candidatus Roizmaniibacteriota</taxon>
    </lineage>
</organism>
<dbReference type="SMART" id="SM00788">
    <property type="entry name" value="Adenylsucc_synt"/>
    <property type="match status" value="1"/>
</dbReference>
<dbReference type="GO" id="GO:0044208">
    <property type="term" value="P:'de novo' AMP biosynthetic process"/>
    <property type="evidence" value="ECO:0007669"/>
    <property type="project" value="UniProtKB-UniRule"/>
</dbReference>
<dbReference type="EC" id="6.3.4.4" evidence="1"/>
<dbReference type="Gene3D" id="3.90.170.10">
    <property type="entry name" value="Adenylosuccinate Synthetase, subunit A, domain 3"/>
    <property type="match status" value="1"/>
</dbReference>
<protein>
    <recommendedName>
        <fullName evidence="1">Adenylosuccinate synthetase</fullName>
        <shortName evidence="1">AMPSase</shortName>
        <shortName evidence="1">AdSS</shortName>
        <ecNumber evidence="1">6.3.4.4</ecNumber>
    </recommendedName>
    <alternativeName>
        <fullName evidence="1">IMP--aspartate ligase</fullName>
    </alternativeName>
</protein>
<comment type="subcellular location">
    <subcellularLocation>
        <location evidence="1">Cytoplasm</location>
    </subcellularLocation>
</comment>
<dbReference type="SUPFAM" id="SSF52540">
    <property type="entry name" value="P-loop containing nucleoside triphosphate hydrolases"/>
    <property type="match status" value="1"/>
</dbReference>
<evidence type="ECO:0000256" key="1">
    <source>
        <dbReference type="HAMAP-Rule" id="MF_00011"/>
    </source>
</evidence>
<dbReference type="GO" id="GO:0046040">
    <property type="term" value="P:IMP metabolic process"/>
    <property type="evidence" value="ECO:0007669"/>
    <property type="project" value="TreeGrafter"/>
</dbReference>
<dbReference type="InterPro" id="IPR042111">
    <property type="entry name" value="Adenylosuccinate_synth_dom3"/>
</dbReference>
<gene>
    <name evidence="1" type="primary">purA</name>
    <name evidence="2" type="ORF">COW98_04035</name>
</gene>
<dbReference type="PANTHER" id="PTHR11846:SF0">
    <property type="entry name" value="ADENYLOSUCCINATE SYNTHETASE"/>
    <property type="match status" value="1"/>
</dbReference>
<keyword evidence="1" id="KW-0342">GTP-binding</keyword>
<keyword evidence="1" id="KW-0963">Cytoplasm</keyword>
<dbReference type="GO" id="GO:0005737">
    <property type="term" value="C:cytoplasm"/>
    <property type="evidence" value="ECO:0007669"/>
    <property type="project" value="UniProtKB-SubCell"/>
</dbReference>
<comment type="catalytic activity">
    <reaction evidence="1">
        <text>IMP + L-aspartate + GTP = N(6)-(1,2-dicarboxyethyl)-AMP + GDP + phosphate + 2 H(+)</text>
        <dbReference type="Rhea" id="RHEA:15753"/>
        <dbReference type="ChEBI" id="CHEBI:15378"/>
        <dbReference type="ChEBI" id="CHEBI:29991"/>
        <dbReference type="ChEBI" id="CHEBI:37565"/>
        <dbReference type="ChEBI" id="CHEBI:43474"/>
        <dbReference type="ChEBI" id="CHEBI:57567"/>
        <dbReference type="ChEBI" id="CHEBI:58053"/>
        <dbReference type="ChEBI" id="CHEBI:58189"/>
        <dbReference type="EC" id="6.3.4.4"/>
    </reaction>
</comment>
<comment type="caution">
    <text evidence="1">Lacks conserved residue(s) required for the propagation of feature annotation.</text>
</comment>
<dbReference type="Pfam" id="PF00709">
    <property type="entry name" value="Adenylsucc_synt"/>
    <property type="match status" value="1"/>
</dbReference>
<sequence length="115" mass="13252">MDLELLRFAVQINGLTDLVITKLDVLDDFKTLKIAIGYTLNGKRIKYIDCDSYLLGKVKPIYKIMKGWQQSTSKIKKFKDLPKEAKNYLKEIEKNIKIPISIVSVGPERNQTIFC</sequence>